<dbReference type="AlphaFoldDB" id="A0A401U7Q2"/>
<keyword evidence="1" id="KW-1133">Transmembrane helix</keyword>
<keyword evidence="1" id="KW-0812">Transmembrane</keyword>
<evidence type="ECO:0000256" key="1">
    <source>
        <dbReference type="SAM" id="Phobius"/>
    </source>
</evidence>
<dbReference type="OrthoDB" id="1115707at2"/>
<evidence type="ECO:0008006" key="4">
    <source>
        <dbReference type="Google" id="ProtNLM"/>
    </source>
</evidence>
<evidence type="ECO:0000313" key="2">
    <source>
        <dbReference type="EMBL" id="GCC50907.1"/>
    </source>
</evidence>
<accession>A0A401U7Q2</accession>
<reference evidence="2 3" key="1">
    <citation type="submission" date="2018-11" db="EMBL/GenBank/DDBJ databases">
        <title>Chryseotalea sanarue gen. nov., sp., nov., a member of the family Cytophagaceae, isolated from a brackish lake in Hamamatsu Japan.</title>
        <authorList>
            <person name="Maejima Y."/>
            <person name="Iino T."/>
            <person name="Muraguchi Y."/>
            <person name="Fukuda K."/>
            <person name="Ohkuma M."/>
            <person name="Moriuchi R."/>
            <person name="Dohra H."/>
            <person name="Kimbara K."/>
            <person name="Shintani M."/>
        </authorList>
    </citation>
    <scope>NUCLEOTIDE SEQUENCE [LARGE SCALE GENOMIC DNA]</scope>
    <source>
        <strain evidence="2 3">Ys</strain>
    </source>
</reference>
<organism evidence="2 3">
    <name type="scientific">Chryseotalea sanaruensis</name>
    <dbReference type="NCBI Taxonomy" id="2482724"/>
    <lineage>
        <taxon>Bacteria</taxon>
        <taxon>Pseudomonadati</taxon>
        <taxon>Bacteroidota</taxon>
        <taxon>Cytophagia</taxon>
        <taxon>Cytophagales</taxon>
        <taxon>Chryseotaleaceae</taxon>
        <taxon>Chryseotalea</taxon>
    </lineage>
</organism>
<dbReference type="Proteomes" id="UP000288227">
    <property type="component" value="Unassembled WGS sequence"/>
</dbReference>
<keyword evidence="3" id="KW-1185">Reference proteome</keyword>
<sequence length="314" mass="35222">MSIIGSILNVLRFNKKNWKAVVLCLMAATVFWFFNSLNKTYTTILAFPIEFQYDQETFIPVENLPREVKMNVTGMGWSLLRRSAGVKVPSLLMPLERPTDVKKVVGSSLPIVFASQLPDLQINFVATDTLHIDIEPIDGRWLKLMMPDLSKNIRDGYGMASNVTLTPDSVFVQGPRRIVQGLPHPYPVVYDRNNIDENQEGTALVQFKHQQLVGEPQQVSISFSVDKLVELKDSAKVALINMPARVRPAISIDQIHFTVLLPESSIHTSYTKESITAILDFKQTQAGKSRIAPIITGIPPFSKIIRVDTVEVSY</sequence>
<dbReference type="EMBL" id="BHXQ01000002">
    <property type="protein sequence ID" value="GCC50907.1"/>
    <property type="molecule type" value="Genomic_DNA"/>
</dbReference>
<dbReference type="RefSeq" id="WP_127121561.1">
    <property type="nucleotide sequence ID" value="NZ_BHXQ01000002.1"/>
</dbReference>
<protein>
    <recommendedName>
        <fullName evidence="4">YbbR-like domain-containing protein</fullName>
    </recommendedName>
</protein>
<name>A0A401U7Q2_9BACT</name>
<feature type="transmembrane region" description="Helical" evidence="1">
    <location>
        <begin position="20"/>
        <end position="37"/>
    </location>
</feature>
<gene>
    <name evidence="2" type="ORF">SanaruYs_11260</name>
</gene>
<comment type="caution">
    <text evidence="2">The sequence shown here is derived from an EMBL/GenBank/DDBJ whole genome shotgun (WGS) entry which is preliminary data.</text>
</comment>
<keyword evidence="1" id="KW-0472">Membrane</keyword>
<evidence type="ECO:0000313" key="3">
    <source>
        <dbReference type="Proteomes" id="UP000288227"/>
    </source>
</evidence>
<proteinExistence type="predicted"/>